<dbReference type="EMBL" id="RAXZ01000013">
    <property type="protein sequence ID" value="RKG52142.1"/>
    <property type="molecule type" value="Genomic_DNA"/>
</dbReference>
<evidence type="ECO:0000313" key="8">
    <source>
        <dbReference type="EMBL" id="RKG52142.1"/>
    </source>
</evidence>
<evidence type="ECO:0000313" key="9">
    <source>
        <dbReference type="Proteomes" id="UP000281084"/>
    </source>
</evidence>
<feature type="transmembrane region" description="Helical" evidence="7">
    <location>
        <begin position="16"/>
        <end position="38"/>
    </location>
</feature>
<keyword evidence="3" id="KW-1003">Cell membrane</keyword>
<comment type="subcellular location">
    <subcellularLocation>
        <location evidence="1">Cell membrane</location>
        <topology evidence="1">Multi-pass membrane protein</topology>
    </subcellularLocation>
</comment>
<dbReference type="PANTHER" id="PTHR33452">
    <property type="entry name" value="OXIDOREDUCTASE CATD-RELATED"/>
    <property type="match status" value="1"/>
</dbReference>
<sequence length="139" mass="14415">MLNPNTVLKKASENPVVSALSSVIGRALLAFIFIIAGWGKLTAYQATQGYMEAMGVPGGLLPLTILMELGGGIAILLGLQTRLVALGLAGFSIVTALIFHSGAEDSINLMKNLAMAGGFIFLALHGAGKISLDVLFEKS</sequence>
<evidence type="ECO:0000256" key="2">
    <source>
        <dbReference type="ARBA" id="ARBA00006679"/>
    </source>
</evidence>
<reference evidence="8 9" key="1">
    <citation type="submission" date="2018-09" db="EMBL/GenBank/DDBJ databases">
        <title>The draft genome of Acinetobacter spp. strains.</title>
        <authorList>
            <person name="Qin J."/>
            <person name="Feng Y."/>
            <person name="Zong Z."/>
        </authorList>
    </citation>
    <scope>NUCLEOTIDE SEQUENCE [LARGE SCALE GENOMIC DNA]</scope>
    <source>
        <strain evidence="8 9">WCHAc060002</strain>
    </source>
</reference>
<name>A0A3A8FZ91_9GAMM</name>
<dbReference type="InterPro" id="IPR032808">
    <property type="entry name" value="DoxX"/>
</dbReference>
<dbReference type="Proteomes" id="UP000281084">
    <property type="component" value="Unassembled WGS sequence"/>
</dbReference>
<dbReference type="GO" id="GO:0005886">
    <property type="term" value="C:plasma membrane"/>
    <property type="evidence" value="ECO:0007669"/>
    <property type="project" value="UniProtKB-SubCell"/>
</dbReference>
<comment type="similarity">
    <text evidence="2">Belongs to the DoxX family.</text>
</comment>
<dbReference type="Pfam" id="PF07681">
    <property type="entry name" value="DoxX"/>
    <property type="match status" value="1"/>
</dbReference>
<dbReference type="InterPro" id="IPR051907">
    <property type="entry name" value="DoxX-like_oxidoreductase"/>
</dbReference>
<keyword evidence="4 7" id="KW-0812">Transmembrane</keyword>
<dbReference type="PANTHER" id="PTHR33452:SF1">
    <property type="entry name" value="INNER MEMBRANE PROTEIN YPHA-RELATED"/>
    <property type="match status" value="1"/>
</dbReference>
<gene>
    <name evidence="8" type="ORF">D7V64_10650</name>
</gene>
<evidence type="ECO:0000256" key="6">
    <source>
        <dbReference type="ARBA" id="ARBA00023136"/>
    </source>
</evidence>
<dbReference type="RefSeq" id="WP_120367689.1">
    <property type="nucleotide sequence ID" value="NZ_RAXZ01000013.1"/>
</dbReference>
<evidence type="ECO:0000256" key="5">
    <source>
        <dbReference type="ARBA" id="ARBA00022989"/>
    </source>
</evidence>
<evidence type="ECO:0000256" key="3">
    <source>
        <dbReference type="ARBA" id="ARBA00022475"/>
    </source>
</evidence>
<proteinExistence type="inferred from homology"/>
<feature type="transmembrane region" description="Helical" evidence="7">
    <location>
        <begin position="83"/>
        <end position="101"/>
    </location>
</feature>
<organism evidence="8 9">
    <name type="scientific">Acinetobacter cumulans</name>
    <dbReference type="NCBI Taxonomy" id="2136182"/>
    <lineage>
        <taxon>Bacteria</taxon>
        <taxon>Pseudomonadati</taxon>
        <taxon>Pseudomonadota</taxon>
        <taxon>Gammaproteobacteria</taxon>
        <taxon>Moraxellales</taxon>
        <taxon>Moraxellaceae</taxon>
        <taxon>Acinetobacter</taxon>
    </lineage>
</organism>
<accession>A0A3A8FZ91</accession>
<evidence type="ECO:0000256" key="7">
    <source>
        <dbReference type="SAM" id="Phobius"/>
    </source>
</evidence>
<feature type="transmembrane region" description="Helical" evidence="7">
    <location>
        <begin position="59"/>
        <end position="77"/>
    </location>
</feature>
<dbReference type="AlphaFoldDB" id="A0A3A8FZ91"/>
<evidence type="ECO:0000256" key="1">
    <source>
        <dbReference type="ARBA" id="ARBA00004651"/>
    </source>
</evidence>
<feature type="transmembrane region" description="Helical" evidence="7">
    <location>
        <begin position="113"/>
        <end position="132"/>
    </location>
</feature>
<keyword evidence="6 7" id="KW-0472">Membrane</keyword>
<comment type="caution">
    <text evidence="8">The sequence shown here is derived from an EMBL/GenBank/DDBJ whole genome shotgun (WGS) entry which is preliminary data.</text>
</comment>
<keyword evidence="5 7" id="KW-1133">Transmembrane helix</keyword>
<protein>
    <submittedName>
        <fullName evidence="8">DoxX family protein</fullName>
    </submittedName>
</protein>
<evidence type="ECO:0000256" key="4">
    <source>
        <dbReference type="ARBA" id="ARBA00022692"/>
    </source>
</evidence>